<dbReference type="Gene3D" id="1.10.340.50">
    <property type="match status" value="1"/>
</dbReference>
<evidence type="ECO:0000259" key="1">
    <source>
        <dbReference type="Pfam" id="PF08708"/>
    </source>
</evidence>
<dbReference type="InterPro" id="IPR004322">
    <property type="entry name" value="Plasmid_replicase_bac"/>
</dbReference>
<dbReference type="InterPro" id="IPR009057">
    <property type="entry name" value="Homeodomain-like_sf"/>
</dbReference>
<reference evidence="2 3" key="1">
    <citation type="submission" date="2020-05" db="EMBL/GenBank/DDBJ databases">
        <title>FDA dAtabase for Regulatory Grade micrObial Sequences (FDA-ARGOS): Supporting development and validation of Infectious Disease Dx tests.</title>
        <authorList>
            <person name="Sproer C."/>
            <person name="Gronow S."/>
            <person name="Severitt S."/>
            <person name="Schroder I."/>
            <person name="Tallon L."/>
            <person name="Sadzewicz L."/>
            <person name="Zhao X."/>
            <person name="Vavikolanu K."/>
            <person name="Mehta A."/>
            <person name="Aluvathingal J."/>
            <person name="Nadendla S."/>
            <person name="Myers T."/>
            <person name="Yan Y."/>
            <person name="Sichtig H."/>
        </authorList>
    </citation>
    <scope>NUCLEOTIDE SEQUENCE [LARGE SCALE GENOMIC DNA]</scope>
    <source>
        <strain evidence="2 3">FDAARGOS_787</strain>
    </source>
</reference>
<dbReference type="Pfam" id="PF08708">
    <property type="entry name" value="PriCT_1"/>
    <property type="match status" value="1"/>
</dbReference>
<organism evidence="2 3">
    <name type="scientific">Achromobacter denitrificans</name>
    <name type="common">Alcaligenes denitrificans</name>
    <dbReference type="NCBI Taxonomy" id="32002"/>
    <lineage>
        <taxon>Bacteria</taxon>
        <taxon>Pseudomonadati</taxon>
        <taxon>Pseudomonadota</taxon>
        <taxon>Betaproteobacteria</taxon>
        <taxon>Burkholderiales</taxon>
        <taxon>Alcaligenaceae</taxon>
        <taxon>Achromobacter</taxon>
    </lineage>
</organism>
<sequence length="314" mass="35416">MSAALLARIEASAPRRPWCGPEKDRCRVRPLATALTEPYIQLNPPAHVCWLQFDIDEEEASHTWADCNLPPPTFVAVNPTNGHAHYGYALASPVCKTDAGRQKPLAYLAAIEYAYNRKLVADRAFRGPLAKNPLHANWHLWQPANDVQYELSELAEYVELPRLEEMRADRINLDYAALGRNCWLFEGLRQQAYLQVKAFWRPAGDELFFEWLLREAVSLNQTFPVPLGFGEVKSIARSVSRWVWKRFTPGDFRAIQAARGRASGSARRFATQELRERAATLSASGLTSRQVAGRLDVNQSTVVRWLRAKGSGEA</sequence>
<dbReference type="RefSeq" id="WP_174717018.1">
    <property type="nucleotide sequence ID" value="NZ_CP054569.1"/>
</dbReference>
<dbReference type="EMBL" id="CP054569">
    <property type="protein sequence ID" value="QKQ49587.1"/>
    <property type="molecule type" value="Genomic_DNA"/>
</dbReference>
<feature type="domain" description="Primase C-terminal 1" evidence="1">
    <location>
        <begin position="171"/>
        <end position="245"/>
    </location>
</feature>
<evidence type="ECO:0000313" key="3">
    <source>
        <dbReference type="Proteomes" id="UP000509782"/>
    </source>
</evidence>
<proteinExistence type="predicted"/>
<dbReference type="AlphaFoldDB" id="A0A6N0JR74"/>
<dbReference type="Pfam" id="PF03090">
    <property type="entry name" value="Replicase"/>
    <property type="match status" value="1"/>
</dbReference>
<name>A0A6N0JR74_ACHDE</name>
<dbReference type="SUPFAM" id="SSF46689">
    <property type="entry name" value="Homeodomain-like"/>
    <property type="match status" value="1"/>
</dbReference>
<gene>
    <name evidence="2" type="ORF">FOC81_23895</name>
</gene>
<protein>
    <submittedName>
        <fullName evidence="2">Replication initiation protein</fullName>
    </submittedName>
</protein>
<dbReference type="Proteomes" id="UP000509782">
    <property type="component" value="Chromosome"/>
</dbReference>
<dbReference type="Gene3D" id="1.10.10.60">
    <property type="entry name" value="Homeodomain-like"/>
    <property type="match status" value="1"/>
</dbReference>
<dbReference type="Pfam" id="PF13384">
    <property type="entry name" value="HTH_23"/>
    <property type="match status" value="1"/>
</dbReference>
<accession>A0A6N0JR74</accession>
<dbReference type="InterPro" id="IPR014820">
    <property type="entry name" value="PriCT_1"/>
</dbReference>
<evidence type="ECO:0000313" key="2">
    <source>
        <dbReference type="EMBL" id="QKQ49587.1"/>
    </source>
</evidence>